<dbReference type="Proteomes" id="UP000652681">
    <property type="component" value="Unassembled WGS sequence"/>
</dbReference>
<protein>
    <recommendedName>
        <fullName evidence="3">DUF3575 domain-containing protein</fullName>
    </recommendedName>
</protein>
<keyword evidence="2" id="KW-1185">Reference proteome</keyword>
<organism evidence="1 2">
    <name type="scientific">Taishania pollutisoli</name>
    <dbReference type="NCBI Taxonomy" id="2766479"/>
    <lineage>
        <taxon>Bacteria</taxon>
        <taxon>Pseudomonadati</taxon>
        <taxon>Bacteroidota</taxon>
        <taxon>Flavobacteriia</taxon>
        <taxon>Flavobacteriales</taxon>
        <taxon>Crocinitomicaceae</taxon>
        <taxon>Taishania</taxon>
    </lineage>
</organism>
<comment type="caution">
    <text evidence="1">The sequence shown here is derived from an EMBL/GenBank/DDBJ whole genome shotgun (WGS) entry which is preliminary data.</text>
</comment>
<dbReference type="EMBL" id="JACVEL010000003">
    <property type="protein sequence ID" value="MBC9812148.1"/>
    <property type="molecule type" value="Genomic_DNA"/>
</dbReference>
<gene>
    <name evidence="1" type="ORF">H9Y05_06610</name>
</gene>
<evidence type="ECO:0000313" key="1">
    <source>
        <dbReference type="EMBL" id="MBC9812148.1"/>
    </source>
</evidence>
<sequence length="224" mass="25637">MNKRFFLLLVLTLLTTRLFSQNEYLNYKYSISTNALFRYNYNSNPFLFNPILPPLPRITASLFVMDGGLNQHELSIEQFKFSVLPDQWGKNISRLNRSAAVSIGYKYHFNFIKKKNSRWIPSVGIGAHLVYRGSHSQSISNWRDSDLSNSLGLEHYVQPALTFHANRRLYVNLALPFNVFSTTFQFSKRNGSSYNPGDLSNSANFRSGTGLNYFQAKIGIGIKL</sequence>
<proteinExistence type="predicted"/>
<accession>A0A8J6PBH7</accession>
<dbReference type="RefSeq" id="WP_216713833.1">
    <property type="nucleotide sequence ID" value="NZ_JACVEL010000003.1"/>
</dbReference>
<name>A0A8J6PBH7_9FLAO</name>
<reference evidence="1" key="1">
    <citation type="submission" date="2020-09" db="EMBL/GenBank/DDBJ databases">
        <title>Taishania pollutisoli gen. nov., sp. nov., Isolated from Tetrabromobisphenol A-Contaminated Soil.</title>
        <authorList>
            <person name="Chen Q."/>
        </authorList>
    </citation>
    <scope>NUCLEOTIDE SEQUENCE</scope>
    <source>
        <strain evidence="1">CZZ-1</strain>
    </source>
</reference>
<evidence type="ECO:0000313" key="2">
    <source>
        <dbReference type="Proteomes" id="UP000652681"/>
    </source>
</evidence>
<evidence type="ECO:0008006" key="3">
    <source>
        <dbReference type="Google" id="ProtNLM"/>
    </source>
</evidence>
<dbReference type="AlphaFoldDB" id="A0A8J6PBH7"/>